<dbReference type="Proteomes" id="UP000075635">
    <property type="component" value="Unassembled WGS sequence"/>
</dbReference>
<dbReference type="Gene3D" id="1.10.1740.10">
    <property type="match status" value="1"/>
</dbReference>
<evidence type="ECO:0000256" key="1">
    <source>
        <dbReference type="ARBA" id="ARBA00023015"/>
    </source>
</evidence>
<dbReference type="SUPFAM" id="SSF88659">
    <property type="entry name" value="Sigma3 and sigma4 domains of RNA polymerase sigma factors"/>
    <property type="match status" value="1"/>
</dbReference>
<dbReference type="InterPro" id="IPR007627">
    <property type="entry name" value="RNA_pol_sigma70_r2"/>
</dbReference>
<dbReference type="Pfam" id="PF04542">
    <property type="entry name" value="Sigma70_r2"/>
    <property type="match status" value="1"/>
</dbReference>
<evidence type="ECO:0000313" key="7">
    <source>
        <dbReference type="Proteomes" id="UP000075635"/>
    </source>
</evidence>
<evidence type="ECO:0000259" key="5">
    <source>
        <dbReference type="Pfam" id="PF04542"/>
    </source>
</evidence>
<name>A0A150SKV0_SORCE</name>
<dbReference type="GO" id="GO:0006352">
    <property type="term" value="P:DNA-templated transcription initiation"/>
    <property type="evidence" value="ECO:0007669"/>
    <property type="project" value="InterPro"/>
</dbReference>
<dbReference type="EMBL" id="JEMB01000865">
    <property type="protein sequence ID" value="KYF92897.1"/>
    <property type="molecule type" value="Genomic_DNA"/>
</dbReference>
<evidence type="ECO:0000256" key="2">
    <source>
        <dbReference type="ARBA" id="ARBA00023082"/>
    </source>
</evidence>
<sequence>MSRGGTVPPGGPLSPEQQALVKEAIGLVRSLAATHAPHARPEQREELLAYGYTGAVLAASRFDPARGVRFTSYAYSFIDGEIRDGLKWERKHRRLHVAASWAARSFVAETSDRFDVAWDDEATNSGRLRRYAMHLVKSMVLGVVEAGDTLDDTAADMEDRRRAIEIVRGVYAALDEAERHLYVLRYVERKVMEDVAAGLGVSVSTARRRHDALLDRMTAALLEGGVREMPPRE</sequence>
<comment type="caution">
    <text evidence="6">The sequence shown here is derived from an EMBL/GenBank/DDBJ whole genome shotgun (WGS) entry which is preliminary data.</text>
</comment>
<evidence type="ECO:0000256" key="3">
    <source>
        <dbReference type="ARBA" id="ARBA00023125"/>
    </source>
</evidence>
<dbReference type="InterPro" id="IPR013325">
    <property type="entry name" value="RNA_pol_sigma_r2"/>
</dbReference>
<dbReference type="PANTHER" id="PTHR30385">
    <property type="entry name" value="SIGMA FACTOR F FLAGELLAR"/>
    <property type="match status" value="1"/>
</dbReference>
<evidence type="ECO:0000256" key="4">
    <source>
        <dbReference type="ARBA" id="ARBA00023163"/>
    </source>
</evidence>
<evidence type="ECO:0000313" key="6">
    <source>
        <dbReference type="EMBL" id="KYF92897.1"/>
    </source>
</evidence>
<keyword evidence="1" id="KW-0805">Transcription regulation</keyword>
<dbReference type="InterPro" id="IPR036388">
    <property type="entry name" value="WH-like_DNA-bd_sf"/>
</dbReference>
<keyword evidence="4" id="KW-0804">Transcription</keyword>
<reference evidence="6 7" key="1">
    <citation type="submission" date="2014-02" db="EMBL/GenBank/DDBJ databases">
        <title>The small core and large imbalanced accessory genome model reveals a collaborative survival strategy of Sorangium cellulosum strains in nature.</title>
        <authorList>
            <person name="Han K."/>
            <person name="Peng R."/>
            <person name="Blom J."/>
            <person name="Li Y.-Z."/>
        </authorList>
    </citation>
    <scope>NUCLEOTIDE SEQUENCE [LARGE SCALE GENOMIC DNA]</scope>
    <source>
        <strain evidence="6 7">So0011-07</strain>
    </source>
</reference>
<dbReference type="AlphaFoldDB" id="A0A150SKV0"/>
<feature type="domain" description="RNA polymerase sigma-70 region 2" evidence="5">
    <location>
        <begin position="20"/>
        <end position="87"/>
    </location>
</feature>
<dbReference type="InterPro" id="IPR013324">
    <property type="entry name" value="RNA_pol_sigma_r3/r4-like"/>
</dbReference>
<dbReference type="SUPFAM" id="SSF88946">
    <property type="entry name" value="Sigma2 domain of RNA polymerase sigma factors"/>
    <property type="match status" value="1"/>
</dbReference>
<dbReference type="InterPro" id="IPR014284">
    <property type="entry name" value="RNA_pol_sigma-70_dom"/>
</dbReference>
<dbReference type="NCBIfam" id="TIGR02937">
    <property type="entry name" value="sigma70-ECF"/>
    <property type="match status" value="1"/>
</dbReference>
<keyword evidence="2" id="KW-0731">Sigma factor</keyword>
<dbReference type="GO" id="GO:0016987">
    <property type="term" value="F:sigma factor activity"/>
    <property type="evidence" value="ECO:0007669"/>
    <property type="project" value="UniProtKB-KW"/>
</dbReference>
<protein>
    <recommendedName>
        <fullName evidence="5">RNA polymerase sigma-70 region 2 domain-containing protein</fullName>
    </recommendedName>
</protein>
<proteinExistence type="predicted"/>
<dbReference type="Gene3D" id="1.10.10.10">
    <property type="entry name" value="Winged helix-like DNA-binding domain superfamily/Winged helix DNA-binding domain"/>
    <property type="match status" value="1"/>
</dbReference>
<accession>A0A150SKV0</accession>
<organism evidence="6 7">
    <name type="scientific">Sorangium cellulosum</name>
    <name type="common">Polyangium cellulosum</name>
    <dbReference type="NCBI Taxonomy" id="56"/>
    <lineage>
        <taxon>Bacteria</taxon>
        <taxon>Pseudomonadati</taxon>
        <taxon>Myxococcota</taxon>
        <taxon>Polyangia</taxon>
        <taxon>Polyangiales</taxon>
        <taxon>Polyangiaceae</taxon>
        <taxon>Sorangium</taxon>
    </lineage>
</organism>
<dbReference type="GO" id="GO:0003677">
    <property type="term" value="F:DNA binding"/>
    <property type="evidence" value="ECO:0007669"/>
    <property type="project" value="UniProtKB-KW"/>
</dbReference>
<gene>
    <name evidence="6" type="ORF">BE17_21330</name>
</gene>
<keyword evidence="3" id="KW-0238">DNA-binding</keyword>